<dbReference type="KEGG" id="cfem:HCR03_07000"/>
<feature type="compositionally biased region" description="Polar residues" evidence="1">
    <location>
        <begin position="1"/>
        <end position="12"/>
    </location>
</feature>
<dbReference type="Gene3D" id="3.20.20.140">
    <property type="entry name" value="Metal-dependent hydrolases"/>
    <property type="match status" value="1"/>
</dbReference>
<dbReference type="InterPro" id="IPR029062">
    <property type="entry name" value="Class_I_gatase-like"/>
</dbReference>
<feature type="compositionally biased region" description="Basic and acidic residues" evidence="1">
    <location>
        <begin position="845"/>
        <end position="858"/>
    </location>
</feature>
<name>A0A7G8TED0_9FIRM</name>
<protein>
    <submittedName>
        <fullName evidence="2">Uncharacterized protein</fullName>
    </submittedName>
</protein>
<organism evidence="2 3">
    <name type="scientific">Caproicibacter fermentans</name>
    <dbReference type="NCBI Taxonomy" id="2576756"/>
    <lineage>
        <taxon>Bacteria</taxon>
        <taxon>Bacillati</taxon>
        <taxon>Bacillota</taxon>
        <taxon>Clostridia</taxon>
        <taxon>Eubacteriales</taxon>
        <taxon>Acutalibacteraceae</taxon>
        <taxon>Caproicibacter</taxon>
    </lineage>
</organism>
<sequence>MKTGRTQPTATKSSRRPTPAGLDAYYKTLTTVPDSISQFNHPGTTFGDFYDFADYSPTFDKLINLIEVGNGEGPIRGVGYFPSYEYYTRALDKGWHVAPTNNQDNHKGNWGDSNTARSVILAQSLTEENLYDALRNRRVYATEDNDLSIYYTVDSAVMGSEISVKKGESLSLHADLSDPTDKSIGTVEVIVNGGRVAAEKEISSSKASVDFSIPNNYSYYYLRVTEADKDIAVTAPVWTGEVDKAGIASVSADTDLPIKGEPVNITASLFNNETSPLTIDSLEYKIGDEVIRTVSGSGLNGGATLDSLGTKNDSFRYTPKSAGSTTIHVTLKGTLGGTSKTYTNALLMQVADPGAVTKVIIDGTHFNDYVTGYYSQSMGNVTKIAADDGTQIKVVADRITPETLKGTQLLVISAPAKSSGTSKAGDAYQPQTFSDDFIRMVKEYVQNGGTAVICGLSDYSDSPNDPYTSAAQVNSLLKGIGATSTISNDEVVDQDQNGGQPYRLYFQNYNTDSPYMKDVSPDQKYSFYSGCTVNAGKGATRLVDGFDTTYSINSRASDSACESGIPVSSPTAVYDESNAVKKKGNVCALAEEPVGNGKVLIAGTVFLSDFEVKADKDNYEDLDYANKTIFGNILDSVKTDIPTTSIASVRATGETGAVYAVEGIVTAGSEAPNAFTDTVYLQDSTGGIDIYPIANGSGIKVGQKLRVVGHVDSYQGDKELKIGSGVEGYEVIDTAEKPVSPVSLSVADASDYTSRGGSLVKVTGTVSDLKKLGGVIQSFTLNSGSGKIRILINGYISPDIDLSGLVKENAAVSAVGLVYMDPDGVCLRVRDRNEITPAGGTDGGDSGHHRRSDDDSSPKKGTVISSATNSTVATSTVGGKTVATVTGRPDSAPVVSGNRADITITVPSSITSEISGATPQHPALIRIEPASADLVSQFDSSAVKTVGIRIRIPSEIVTGKNAGLSLCLPKEVLSKAKSTLKNIVLSVEDAGGKELYCWDFTGSALSASPVSPAADLDLAVSLGPAESGSAEAKIISDNAPGGIGVVLKFGENGLLPAPANVHLYVGGQQGIRPNSTVYLYYFNPQANILEPLPDGKYTVDASGTVTIRIVHCSEYILMPGAAAHSYPVQTDTTYPVGLKQGESYTFAVTASNGTEPALNVGDASVFTASVRRKKGVCYVTVKAIGKPGEVTALYSTLNGKKPVTLCYLFVKG</sequence>
<feature type="compositionally biased region" description="Low complexity" evidence="1">
    <location>
        <begin position="862"/>
        <end position="872"/>
    </location>
</feature>
<evidence type="ECO:0000256" key="1">
    <source>
        <dbReference type="SAM" id="MobiDB-lite"/>
    </source>
</evidence>
<dbReference type="SUPFAM" id="SSF52317">
    <property type="entry name" value="Class I glutamine amidotransferase-like"/>
    <property type="match status" value="1"/>
</dbReference>
<feature type="region of interest" description="Disordered" evidence="1">
    <location>
        <begin position="1"/>
        <end position="21"/>
    </location>
</feature>
<reference evidence="2 3" key="1">
    <citation type="submission" date="2020-08" db="EMBL/GenBank/DDBJ databases">
        <title>The isolate Caproiciproducens sp. 7D4C2 produces n-caproate at mildly acidic conditions from hexoses: genome and rBOX comparison with related strains and chain-elongating bacteria.</title>
        <authorList>
            <person name="Esquivel-Elizondo S."/>
            <person name="Bagci C."/>
            <person name="Temovska M."/>
            <person name="Jeon B.S."/>
            <person name="Bessarab I."/>
            <person name="Williams R.B.H."/>
            <person name="Huson D.H."/>
            <person name="Angenent L.T."/>
        </authorList>
    </citation>
    <scope>NUCLEOTIDE SEQUENCE [LARGE SCALE GENOMIC DNA]</scope>
    <source>
        <strain evidence="2 3">7D4C2</strain>
    </source>
</reference>
<dbReference type="RefSeq" id="WP_187037319.1">
    <property type="nucleotide sequence ID" value="NZ_CP060286.1"/>
</dbReference>
<dbReference type="EMBL" id="CP060286">
    <property type="protein sequence ID" value="QNK41971.1"/>
    <property type="molecule type" value="Genomic_DNA"/>
</dbReference>
<evidence type="ECO:0000313" key="3">
    <source>
        <dbReference type="Proteomes" id="UP000515909"/>
    </source>
</evidence>
<feature type="region of interest" description="Disordered" evidence="1">
    <location>
        <begin position="835"/>
        <end position="872"/>
    </location>
</feature>
<proteinExistence type="predicted"/>
<dbReference type="AlphaFoldDB" id="A0A7G8TED0"/>
<gene>
    <name evidence="2" type="ORF">HCR03_07000</name>
</gene>
<evidence type="ECO:0000313" key="2">
    <source>
        <dbReference type="EMBL" id="QNK41971.1"/>
    </source>
</evidence>
<accession>A0A7G8TED0</accession>
<dbReference type="Proteomes" id="UP000515909">
    <property type="component" value="Chromosome"/>
</dbReference>